<keyword evidence="2 4" id="KW-1133">Transmembrane helix</keyword>
<feature type="domain" description="Major facilitator superfamily (MFS) profile" evidence="5">
    <location>
        <begin position="8"/>
        <end position="404"/>
    </location>
</feature>
<protein>
    <submittedName>
        <fullName evidence="6">MFS transporter</fullName>
    </submittedName>
</protein>
<evidence type="ECO:0000256" key="3">
    <source>
        <dbReference type="ARBA" id="ARBA00023136"/>
    </source>
</evidence>
<dbReference type="InterPro" id="IPR020846">
    <property type="entry name" value="MFS_dom"/>
</dbReference>
<reference evidence="6 7" key="1">
    <citation type="submission" date="2020-08" db="EMBL/GenBank/DDBJ databases">
        <title>Bridging the membrane lipid divide: bacteria of the FCB group superphylum have the potential to synthesize archaeal ether lipids.</title>
        <authorList>
            <person name="Villanueva L."/>
            <person name="Von Meijenfeldt F.A.B."/>
            <person name="Westbye A.B."/>
            <person name="Yadav S."/>
            <person name="Hopmans E.C."/>
            <person name="Dutilh B.E."/>
            <person name="Sinninghe Damste J.S."/>
        </authorList>
    </citation>
    <scope>NUCLEOTIDE SEQUENCE [LARGE SCALE GENOMIC DNA]</scope>
    <source>
        <strain evidence="6">NIOZ-UU27</strain>
    </source>
</reference>
<evidence type="ECO:0000256" key="4">
    <source>
        <dbReference type="SAM" id="Phobius"/>
    </source>
</evidence>
<dbReference type="Pfam" id="PF07690">
    <property type="entry name" value="MFS_1"/>
    <property type="match status" value="1"/>
</dbReference>
<dbReference type="SUPFAM" id="SSF103473">
    <property type="entry name" value="MFS general substrate transporter"/>
    <property type="match status" value="1"/>
</dbReference>
<keyword evidence="3 4" id="KW-0472">Membrane</keyword>
<feature type="transmembrane region" description="Helical" evidence="4">
    <location>
        <begin position="254"/>
        <end position="279"/>
    </location>
</feature>
<feature type="transmembrane region" description="Helical" evidence="4">
    <location>
        <begin position="291"/>
        <end position="309"/>
    </location>
</feature>
<name>A0A8J6N3J1_9DELT</name>
<dbReference type="PROSITE" id="PS50850">
    <property type="entry name" value="MFS"/>
    <property type="match status" value="1"/>
</dbReference>
<proteinExistence type="predicted"/>
<keyword evidence="1 4" id="KW-0812">Transmembrane</keyword>
<dbReference type="Proteomes" id="UP000650524">
    <property type="component" value="Unassembled WGS sequence"/>
</dbReference>
<dbReference type="EMBL" id="JACNJD010000384">
    <property type="protein sequence ID" value="MBC8179431.1"/>
    <property type="molecule type" value="Genomic_DNA"/>
</dbReference>
<dbReference type="AlphaFoldDB" id="A0A8J6N3J1"/>
<dbReference type="InterPro" id="IPR036259">
    <property type="entry name" value="MFS_trans_sf"/>
</dbReference>
<feature type="transmembrane region" description="Helical" evidence="4">
    <location>
        <begin position="101"/>
        <end position="129"/>
    </location>
</feature>
<feature type="transmembrane region" description="Helical" evidence="4">
    <location>
        <begin position="378"/>
        <end position="399"/>
    </location>
</feature>
<comment type="caution">
    <text evidence="6">The sequence shown here is derived from an EMBL/GenBank/DDBJ whole genome shotgun (WGS) entry which is preliminary data.</text>
</comment>
<feature type="transmembrane region" description="Helical" evidence="4">
    <location>
        <begin position="76"/>
        <end position="95"/>
    </location>
</feature>
<dbReference type="CDD" id="cd17355">
    <property type="entry name" value="MFS_YcxA_like"/>
    <property type="match status" value="1"/>
</dbReference>
<evidence type="ECO:0000256" key="1">
    <source>
        <dbReference type="ARBA" id="ARBA00022692"/>
    </source>
</evidence>
<accession>A0A8J6N3J1</accession>
<evidence type="ECO:0000259" key="5">
    <source>
        <dbReference type="PROSITE" id="PS50850"/>
    </source>
</evidence>
<feature type="transmembrane region" description="Helical" evidence="4">
    <location>
        <begin position="226"/>
        <end position="248"/>
    </location>
</feature>
<feature type="transmembrane region" description="Helical" evidence="4">
    <location>
        <begin position="141"/>
        <end position="161"/>
    </location>
</feature>
<dbReference type="PANTHER" id="PTHR11360">
    <property type="entry name" value="MONOCARBOXYLATE TRANSPORTER"/>
    <property type="match status" value="1"/>
</dbReference>
<organism evidence="6 7">
    <name type="scientific">Candidatus Desulfacyla euxinica</name>
    <dbReference type="NCBI Taxonomy" id="2841693"/>
    <lineage>
        <taxon>Bacteria</taxon>
        <taxon>Deltaproteobacteria</taxon>
        <taxon>Candidatus Desulfacyla</taxon>
    </lineage>
</organism>
<gene>
    <name evidence="6" type="ORF">H8E19_18660</name>
</gene>
<evidence type="ECO:0000256" key="2">
    <source>
        <dbReference type="ARBA" id="ARBA00022989"/>
    </source>
</evidence>
<feature type="transmembrane region" description="Helical" evidence="4">
    <location>
        <begin position="167"/>
        <end position="185"/>
    </location>
</feature>
<evidence type="ECO:0000313" key="6">
    <source>
        <dbReference type="EMBL" id="MBC8179431.1"/>
    </source>
</evidence>
<dbReference type="Gene3D" id="1.20.1250.20">
    <property type="entry name" value="MFS general substrate transporter like domains"/>
    <property type="match status" value="2"/>
</dbReference>
<dbReference type="GO" id="GO:0022857">
    <property type="term" value="F:transmembrane transporter activity"/>
    <property type="evidence" value="ECO:0007669"/>
    <property type="project" value="InterPro"/>
</dbReference>
<dbReference type="InterPro" id="IPR050327">
    <property type="entry name" value="Proton-linked_MCT"/>
</dbReference>
<dbReference type="PANTHER" id="PTHR11360:SF284">
    <property type="entry name" value="EG:103B4.3 PROTEIN-RELATED"/>
    <property type="match status" value="1"/>
</dbReference>
<feature type="transmembrane region" description="Helical" evidence="4">
    <location>
        <begin position="46"/>
        <end position="64"/>
    </location>
</feature>
<feature type="transmembrane region" description="Helical" evidence="4">
    <location>
        <begin position="349"/>
        <end position="372"/>
    </location>
</feature>
<dbReference type="InterPro" id="IPR011701">
    <property type="entry name" value="MFS"/>
</dbReference>
<sequence>MISKYFYGYNIVAAGFIIQAVSIGAMFTYGIFFIEFQSEFGWSRATISGASSLAFLITGAIGVLAGRLNDRIGPRVLIMASGISLGLAYMLMSRIQSPWQIYLLYGGLAGIGFSTHDVVTLSTVTRWFVKRRGMMSGIVKVGTGTGQFVVPLIVTILVAAYGWRNSYLIIGGVILVTLLSVAQMMRRDPQGMGLLPDDAGDEVSGAGNRDPEPDISLRAAARTSQFWIMCLSEFVTFLCLLTMIVHIIPHGTDIGLSLSTAAGVLSTIGGMSLLGRIVMGTANDRIGGKRSLIICYAVLICALTFLQTANQTWMLLLFAAIYGFAHGGFFTVMSPAIAELFGTGSHGAIFGVVLFSGMIGGAIGPLLTGRVFDVTGSYHTAFIFLIGAAIAGLILITFLRPLQGANERR</sequence>
<evidence type="ECO:0000313" key="7">
    <source>
        <dbReference type="Proteomes" id="UP000650524"/>
    </source>
</evidence>
<feature type="transmembrane region" description="Helical" evidence="4">
    <location>
        <begin position="7"/>
        <end position="34"/>
    </location>
</feature>
<feature type="transmembrane region" description="Helical" evidence="4">
    <location>
        <begin position="315"/>
        <end position="337"/>
    </location>
</feature>